<evidence type="ECO:0000313" key="3">
    <source>
        <dbReference type="EMBL" id="KIF53214.1"/>
    </source>
</evidence>
<feature type="chain" id="PRO_5002144075" evidence="2">
    <location>
        <begin position="24"/>
        <end position="431"/>
    </location>
</feature>
<dbReference type="Proteomes" id="UP000031586">
    <property type="component" value="Unassembled WGS sequence"/>
</dbReference>
<evidence type="ECO:0000256" key="2">
    <source>
        <dbReference type="SAM" id="SignalP"/>
    </source>
</evidence>
<reference evidence="3 4" key="1">
    <citation type="submission" date="2014-07" db="EMBL/GenBank/DDBJ databases">
        <title>Unique and conserved regions in Vibrio harveyi and related species in comparison with the shrimp pathogen Vibrio harveyi CAIM 1792.</title>
        <authorList>
            <person name="Espinoza-Valles I."/>
            <person name="Vora G."/>
            <person name="Leekitcharoenphon P."/>
            <person name="Ussery D."/>
            <person name="Hoj L."/>
            <person name="Gomez-Gil B."/>
        </authorList>
    </citation>
    <scope>NUCLEOTIDE SEQUENCE [LARGE SCALE GENOMIC DNA]</scope>
    <source>
        <strain evidence="4">CAIM 1854 / LMG 25443</strain>
    </source>
</reference>
<gene>
    <name evidence="3" type="ORF">H735_09795</name>
</gene>
<feature type="coiled-coil region" evidence="1">
    <location>
        <begin position="269"/>
        <end position="296"/>
    </location>
</feature>
<sequence>MKSFKLSIVAFALSAVTANVALAEQNYLPSQFSESLQQGQDAKRKLTAAEKKALDDEILKATASNLPLANKAIMDGQMPSVDQQGRLQAMQGTVNGQGHQTSSQKTVTQKGNSLIAQADSQGNTLNAYPQYSAPQQSYQQPIISAEQQASNAVVDKALEIFKPKVELMAAPGEPVTIAVGVAQSNRIGFNFNKLEVVTSDMRTPILKDGGYMYITPSVAGEPIGLLVGEEGMPETMVNVLLLPANVPQVIAQVDVLLTKEMKQKRSRIIADAKAKEAKAAAELAEIEEQLEQGESKLRTNTDPYSDRIIDLLTIVAKEDIPQGFSLRLQNQVPEKDLYPCDSTKLVMYHQTVQQLESSKEIIDIVKVTNDLNGVRSVEDDYCISPGVLAAATFRRSHLQPGQSTEIYVLRDKLYSKKHLKAITRKRPSVTN</sequence>
<comment type="caution">
    <text evidence="3">The sequence shown here is derived from an EMBL/GenBank/DDBJ whole genome shotgun (WGS) entry which is preliminary data.</text>
</comment>
<keyword evidence="2" id="KW-0732">Signal</keyword>
<protein>
    <submittedName>
        <fullName evidence="3">Uncharacterized protein</fullName>
    </submittedName>
</protein>
<dbReference type="AlphaFoldDB" id="A0A0C1ZAL9"/>
<organism evidence="3 4">
    <name type="scientific">Vibrio owensii CAIM 1854 = LMG 25443</name>
    <dbReference type="NCBI Taxonomy" id="1229493"/>
    <lineage>
        <taxon>Bacteria</taxon>
        <taxon>Pseudomonadati</taxon>
        <taxon>Pseudomonadota</taxon>
        <taxon>Gammaproteobacteria</taxon>
        <taxon>Vibrionales</taxon>
        <taxon>Vibrionaceae</taxon>
        <taxon>Vibrio</taxon>
    </lineage>
</organism>
<accession>A0A0C1ZAL9</accession>
<feature type="signal peptide" evidence="2">
    <location>
        <begin position="1"/>
        <end position="23"/>
    </location>
</feature>
<dbReference type="RefSeq" id="WP_020194401.1">
    <property type="nucleotide sequence ID" value="NZ_BAOH01000005.1"/>
</dbReference>
<proteinExistence type="predicted"/>
<dbReference type="PATRIC" id="fig|1229493.5.peg.1045"/>
<dbReference type="EMBL" id="JPRD01000015">
    <property type="protein sequence ID" value="KIF53214.1"/>
    <property type="molecule type" value="Genomic_DNA"/>
</dbReference>
<evidence type="ECO:0000313" key="4">
    <source>
        <dbReference type="Proteomes" id="UP000031586"/>
    </source>
</evidence>
<evidence type="ECO:0000256" key="1">
    <source>
        <dbReference type="SAM" id="Coils"/>
    </source>
</evidence>
<keyword evidence="1" id="KW-0175">Coiled coil</keyword>
<name>A0A0C1ZAL9_9VIBR</name>